<organism evidence="2 3">
    <name type="scientific">Phanerochaete sordida</name>
    <dbReference type="NCBI Taxonomy" id="48140"/>
    <lineage>
        <taxon>Eukaryota</taxon>
        <taxon>Fungi</taxon>
        <taxon>Dikarya</taxon>
        <taxon>Basidiomycota</taxon>
        <taxon>Agaricomycotina</taxon>
        <taxon>Agaricomycetes</taxon>
        <taxon>Polyporales</taxon>
        <taxon>Phanerochaetaceae</taxon>
        <taxon>Phanerochaete</taxon>
    </lineage>
</organism>
<dbReference type="AlphaFoldDB" id="A0A9P3LJM6"/>
<comment type="caution">
    <text evidence="2">The sequence shown here is derived from an EMBL/GenBank/DDBJ whole genome shotgun (WGS) entry which is preliminary data.</text>
</comment>
<feature type="region of interest" description="Disordered" evidence="1">
    <location>
        <begin position="1"/>
        <end position="27"/>
    </location>
</feature>
<evidence type="ECO:0000313" key="2">
    <source>
        <dbReference type="EMBL" id="GJE96372.1"/>
    </source>
</evidence>
<protein>
    <submittedName>
        <fullName evidence="2">Uncharacterized protein</fullName>
    </submittedName>
</protein>
<gene>
    <name evidence="2" type="ORF">PsYK624_125670</name>
</gene>
<dbReference type="Proteomes" id="UP000703269">
    <property type="component" value="Unassembled WGS sequence"/>
</dbReference>
<evidence type="ECO:0000256" key="1">
    <source>
        <dbReference type="SAM" id="MobiDB-lite"/>
    </source>
</evidence>
<feature type="region of interest" description="Disordered" evidence="1">
    <location>
        <begin position="44"/>
        <end position="66"/>
    </location>
</feature>
<dbReference type="EMBL" id="BPQB01000059">
    <property type="protein sequence ID" value="GJE96372.1"/>
    <property type="molecule type" value="Genomic_DNA"/>
</dbReference>
<evidence type="ECO:0000313" key="3">
    <source>
        <dbReference type="Proteomes" id="UP000703269"/>
    </source>
</evidence>
<reference evidence="2 3" key="1">
    <citation type="submission" date="2021-08" db="EMBL/GenBank/DDBJ databases">
        <title>Draft Genome Sequence of Phanerochaete sordida strain YK-624.</title>
        <authorList>
            <person name="Mori T."/>
            <person name="Dohra H."/>
            <person name="Suzuki T."/>
            <person name="Kawagishi H."/>
            <person name="Hirai H."/>
        </authorList>
    </citation>
    <scope>NUCLEOTIDE SEQUENCE [LARGE SCALE GENOMIC DNA]</scope>
    <source>
        <strain evidence="2 3">YK-624</strain>
    </source>
</reference>
<sequence length="66" mass="7031">MDAHPSHRLNMPQPAGAHAGRRRRGGRVLGHAVTREADADILNAAPGLGAGDPRARLRTGFREGRT</sequence>
<keyword evidence="3" id="KW-1185">Reference proteome</keyword>
<accession>A0A9P3LJM6</accession>
<proteinExistence type="predicted"/>
<name>A0A9P3LJM6_9APHY</name>